<dbReference type="InterPro" id="IPR001138">
    <property type="entry name" value="Zn2Cys6_DnaBD"/>
</dbReference>
<sequence>MRGLRNDRRPRGKYARLICQRCRSRKIKCVLPNPEFLELTGKPQFPGQACDRCRNFNLECIVERTMLGRPAANRDRLSASNSAPGAAGGDAEPLDIQEYMWSGDAEEPLQIKKPPGPAAKSRHPSKQDVFESIIDPACFLSLVLANNPVFGSSIVHATIPWPGFLPDLIDDDLCDSLDTCLAWHRFFLPQTPTLVSVRHRLLSDDSASHSLATKLLFALLCSMALETPDCAPEKYVQLIPSVQLAVSSYGQDFIFSPPCHRDSVVVSLLLSDYRPTAIVSSQSVAHKAVKSDLYVNIAYRIAERLEMLSEKPRLDINMAASMSSVQMEAELIESLQTLQLYSYDALASGYIATPVTGMLQLLNRMRPYIDLYEHVLKTRPCSPRLIYHIQYAISNYTMTEVMARIKQNWDNWDNLAAVMEAGKNRCMQHIESCNRCLATAMNHHLNQDELNAASALLEFRFLWVAMKITGAGLLYAMVLQARARGSPAKNGPEISCQEGVQIGTQAIDNLISIQRGQIVDFASFLGRFAVKYPDEMKTVLDSFLNCGSRLKINGVVFHPPPRRIALEVVIICKNIVENMVVFVKSFNKLPPILSNRLEMLATCERQLDAMVAAPWTSTNSAFASGCIYAASSKLVHRLRDFMDNLKGRVARREEQQRLQQEQHEQQQQQLMHQNQLLMPEQQEDQTSNIFDLHSDSNGHDSGLDASSEAWDSWPHFGGFDMFETSDDNFDWSLAWDMFLDYDPMNMNASMNAPMDLMDPMNPIDPMNPHMN</sequence>
<evidence type="ECO:0000256" key="1">
    <source>
        <dbReference type="ARBA" id="ARBA00023015"/>
    </source>
</evidence>
<gene>
    <name evidence="6" type="ORF">PISL3812_06235</name>
</gene>
<protein>
    <recommendedName>
        <fullName evidence="5">Zn(2)-C6 fungal-type domain-containing protein</fullName>
    </recommendedName>
</protein>
<evidence type="ECO:0000256" key="4">
    <source>
        <dbReference type="ARBA" id="ARBA00023242"/>
    </source>
</evidence>
<dbReference type="Pfam" id="PF00172">
    <property type="entry name" value="Zn_clus"/>
    <property type="match status" value="1"/>
</dbReference>
<dbReference type="STRING" id="28573.A0A0U1M0Z3"/>
<dbReference type="SUPFAM" id="SSF57701">
    <property type="entry name" value="Zn2/Cys6 DNA-binding domain"/>
    <property type="match status" value="1"/>
</dbReference>
<dbReference type="EMBL" id="CVMT01000006">
    <property type="protein sequence ID" value="CRG89199.1"/>
    <property type="molecule type" value="Genomic_DNA"/>
</dbReference>
<dbReference type="GO" id="GO:0000981">
    <property type="term" value="F:DNA-binding transcription factor activity, RNA polymerase II-specific"/>
    <property type="evidence" value="ECO:0007669"/>
    <property type="project" value="InterPro"/>
</dbReference>
<evidence type="ECO:0000313" key="7">
    <source>
        <dbReference type="Proteomes" id="UP000054383"/>
    </source>
</evidence>
<reference evidence="6 7" key="1">
    <citation type="submission" date="2015-04" db="EMBL/GenBank/DDBJ databases">
        <authorList>
            <person name="Syromyatnikov M.Y."/>
            <person name="Popov V.N."/>
        </authorList>
    </citation>
    <scope>NUCLEOTIDE SEQUENCE [LARGE SCALE GENOMIC DNA]</scope>
    <source>
        <strain evidence="6">WF-38-12</strain>
    </source>
</reference>
<dbReference type="OMA" id="QRMQPHI"/>
<organism evidence="6 7">
    <name type="scientific">Talaromyces islandicus</name>
    <name type="common">Penicillium islandicum</name>
    <dbReference type="NCBI Taxonomy" id="28573"/>
    <lineage>
        <taxon>Eukaryota</taxon>
        <taxon>Fungi</taxon>
        <taxon>Dikarya</taxon>
        <taxon>Ascomycota</taxon>
        <taxon>Pezizomycotina</taxon>
        <taxon>Eurotiomycetes</taxon>
        <taxon>Eurotiomycetidae</taxon>
        <taxon>Eurotiales</taxon>
        <taxon>Trichocomaceae</taxon>
        <taxon>Talaromyces</taxon>
        <taxon>Talaromyces sect. Islandici</taxon>
    </lineage>
</organism>
<keyword evidence="2" id="KW-0238">DNA-binding</keyword>
<accession>A0A0U1M0Z3</accession>
<dbReference type="Gene3D" id="4.10.240.10">
    <property type="entry name" value="Zn(2)-C6 fungal-type DNA-binding domain"/>
    <property type="match status" value="1"/>
</dbReference>
<dbReference type="InterPro" id="IPR036864">
    <property type="entry name" value="Zn2-C6_fun-type_DNA-bd_sf"/>
</dbReference>
<dbReference type="CDD" id="cd00067">
    <property type="entry name" value="GAL4"/>
    <property type="match status" value="1"/>
</dbReference>
<evidence type="ECO:0000256" key="3">
    <source>
        <dbReference type="ARBA" id="ARBA00023163"/>
    </source>
</evidence>
<evidence type="ECO:0000259" key="5">
    <source>
        <dbReference type="PROSITE" id="PS50048"/>
    </source>
</evidence>
<keyword evidence="1" id="KW-0805">Transcription regulation</keyword>
<evidence type="ECO:0000256" key="2">
    <source>
        <dbReference type="ARBA" id="ARBA00023125"/>
    </source>
</evidence>
<dbReference type="AlphaFoldDB" id="A0A0U1M0Z3"/>
<keyword evidence="4" id="KW-0539">Nucleus</keyword>
<dbReference type="GO" id="GO:0008270">
    <property type="term" value="F:zinc ion binding"/>
    <property type="evidence" value="ECO:0007669"/>
    <property type="project" value="InterPro"/>
</dbReference>
<proteinExistence type="predicted"/>
<name>A0A0U1M0Z3_TALIS</name>
<dbReference type="Proteomes" id="UP000054383">
    <property type="component" value="Unassembled WGS sequence"/>
</dbReference>
<dbReference type="GO" id="GO:0003677">
    <property type="term" value="F:DNA binding"/>
    <property type="evidence" value="ECO:0007669"/>
    <property type="project" value="UniProtKB-KW"/>
</dbReference>
<dbReference type="PROSITE" id="PS50048">
    <property type="entry name" value="ZN2_CY6_FUNGAL_2"/>
    <property type="match status" value="1"/>
</dbReference>
<evidence type="ECO:0000313" key="6">
    <source>
        <dbReference type="EMBL" id="CRG89199.1"/>
    </source>
</evidence>
<feature type="domain" description="Zn(2)-C6 fungal-type" evidence="5">
    <location>
        <begin position="18"/>
        <end position="62"/>
    </location>
</feature>
<dbReference type="OrthoDB" id="2129491at2759"/>
<keyword evidence="3" id="KW-0804">Transcription</keyword>
<keyword evidence="7" id="KW-1185">Reference proteome</keyword>